<dbReference type="InterPro" id="IPR009057">
    <property type="entry name" value="Homeodomain-like_sf"/>
</dbReference>
<dbReference type="Proteomes" id="UP000553888">
    <property type="component" value="Unassembled WGS sequence"/>
</dbReference>
<evidence type="ECO:0000259" key="3">
    <source>
        <dbReference type="PROSITE" id="PS50977"/>
    </source>
</evidence>
<organism evidence="4 5">
    <name type="scientific">Schumannella luteola</name>
    <dbReference type="NCBI Taxonomy" id="472059"/>
    <lineage>
        <taxon>Bacteria</taxon>
        <taxon>Bacillati</taxon>
        <taxon>Actinomycetota</taxon>
        <taxon>Actinomycetes</taxon>
        <taxon>Micrococcales</taxon>
        <taxon>Microbacteriaceae</taxon>
        <taxon>Schumannella</taxon>
    </lineage>
</organism>
<feature type="DNA-binding region" description="H-T-H motif" evidence="2">
    <location>
        <begin position="37"/>
        <end position="56"/>
    </location>
</feature>
<dbReference type="PROSITE" id="PS01081">
    <property type="entry name" value="HTH_TETR_1"/>
    <property type="match status" value="1"/>
</dbReference>
<evidence type="ECO:0000256" key="1">
    <source>
        <dbReference type="ARBA" id="ARBA00023125"/>
    </source>
</evidence>
<accession>A0A852Y7Z9</accession>
<keyword evidence="1 2" id="KW-0238">DNA-binding</keyword>
<dbReference type="RefSeq" id="WP_179566011.1">
    <property type="nucleotide sequence ID" value="NZ_JACBZY010000001.1"/>
</dbReference>
<reference evidence="4 5" key="1">
    <citation type="submission" date="2020-07" db="EMBL/GenBank/DDBJ databases">
        <title>Sequencing the genomes of 1000 actinobacteria strains.</title>
        <authorList>
            <person name="Klenk H.-P."/>
        </authorList>
    </citation>
    <scope>NUCLEOTIDE SEQUENCE [LARGE SCALE GENOMIC DNA]</scope>
    <source>
        <strain evidence="4 5">DSM 23141</strain>
    </source>
</reference>
<evidence type="ECO:0000313" key="5">
    <source>
        <dbReference type="Proteomes" id="UP000553888"/>
    </source>
</evidence>
<dbReference type="EMBL" id="JACBZY010000001">
    <property type="protein sequence ID" value="NYG98503.1"/>
    <property type="molecule type" value="Genomic_DNA"/>
</dbReference>
<protein>
    <submittedName>
        <fullName evidence="4">AcrR family transcriptional regulator</fullName>
    </submittedName>
</protein>
<dbReference type="Pfam" id="PF00440">
    <property type="entry name" value="TetR_N"/>
    <property type="match status" value="1"/>
</dbReference>
<name>A0A852Y7Z9_9MICO</name>
<dbReference type="GO" id="GO:0003677">
    <property type="term" value="F:DNA binding"/>
    <property type="evidence" value="ECO:0007669"/>
    <property type="project" value="UniProtKB-UniRule"/>
</dbReference>
<evidence type="ECO:0000313" key="4">
    <source>
        <dbReference type="EMBL" id="NYG98503.1"/>
    </source>
</evidence>
<feature type="domain" description="HTH tetR-type" evidence="3">
    <location>
        <begin position="14"/>
        <end position="74"/>
    </location>
</feature>
<gene>
    <name evidence="4" type="ORF">BJ979_001129</name>
</gene>
<proteinExistence type="predicted"/>
<dbReference type="Gene3D" id="1.10.357.10">
    <property type="entry name" value="Tetracycline Repressor, domain 2"/>
    <property type="match status" value="1"/>
</dbReference>
<dbReference type="PROSITE" id="PS50977">
    <property type="entry name" value="HTH_TETR_2"/>
    <property type="match status" value="1"/>
</dbReference>
<evidence type="ECO:0000256" key="2">
    <source>
        <dbReference type="PROSITE-ProRule" id="PRU00335"/>
    </source>
</evidence>
<dbReference type="AlphaFoldDB" id="A0A852Y7Z9"/>
<keyword evidence="5" id="KW-1185">Reference proteome</keyword>
<comment type="caution">
    <text evidence="4">The sequence shown here is derived from an EMBL/GenBank/DDBJ whole genome shotgun (WGS) entry which is preliminary data.</text>
</comment>
<dbReference type="SUPFAM" id="SSF46689">
    <property type="entry name" value="Homeodomain-like"/>
    <property type="match status" value="1"/>
</dbReference>
<dbReference type="InterPro" id="IPR001647">
    <property type="entry name" value="HTH_TetR"/>
</dbReference>
<sequence>MTESAPTLREQKSIATARRLRMTARAWAADRGLAGFTIEELCAEVGVSRRTFFNYFASKENAVIGIPLKSDDSDLDDEFLAGTGPLVDDLLERAVRRWERLEISGDEVPDLIRVLEHEPRLVTHVVGLVEESDRDDIELVERRLSIRHDPDRAPDLAATTTSPDDVRAVTAVHLVGGLVRAVGAQFFAPDNTATYRTLAGRRLATARALLAD</sequence>
<dbReference type="InterPro" id="IPR023772">
    <property type="entry name" value="DNA-bd_HTH_TetR-type_CS"/>
</dbReference>